<comment type="caution">
    <text evidence="2">The sequence shown here is derived from an EMBL/GenBank/DDBJ whole genome shotgun (WGS) entry which is preliminary data.</text>
</comment>
<dbReference type="Proteomes" id="UP000076976">
    <property type="component" value="Unassembled WGS sequence"/>
</dbReference>
<dbReference type="PANTHER" id="PTHR34818">
    <property type="entry name" value="PROTEIN BLI-3"/>
    <property type="match status" value="1"/>
</dbReference>
<dbReference type="EMBL" id="LQZG01000001">
    <property type="protein sequence ID" value="OAB88721.1"/>
    <property type="molecule type" value="Genomic_DNA"/>
</dbReference>
<evidence type="ECO:0000259" key="1">
    <source>
        <dbReference type="Pfam" id="PF16242"/>
    </source>
</evidence>
<accession>A0A176QGC4</accession>
<name>A0A176QGC4_9MICO</name>
<dbReference type="PANTHER" id="PTHR34818:SF1">
    <property type="entry name" value="PROTEIN BLI-3"/>
    <property type="match status" value="1"/>
</dbReference>
<gene>
    <name evidence="2" type="ORF">AWH69_02740</name>
</gene>
<dbReference type="AlphaFoldDB" id="A0A176QGC4"/>
<proteinExistence type="predicted"/>
<evidence type="ECO:0000313" key="3">
    <source>
        <dbReference type="Proteomes" id="UP000076976"/>
    </source>
</evidence>
<dbReference type="SUPFAM" id="SSF50475">
    <property type="entry name" value="FMN-binding split barrel"/>
    <property type="match status" value="1"/>
</dbReference>
<feature type="domain" description="General stress protein FMN-binding split barrel" evidence="1">
    <location>
        <begin position="7"/>
        <end position="150"/>
    </location>
</feature>
<dbReference type="Gene3D" id="2.30.110.10">
    <property type="entry name" value="Electron Transport, Fmn-binding Protein, Chain A"/>
    <property type="match status" value="1"/>
</dbReference>
<protein>
    <submittedName>
        <fullName evidence="2">Pyridoxamine 5'-phosphate oxidase</fullName>
    </submittedName>
</protein>
<dbReference type="RefSeq" id="WP_068271091.1">
    <property type="nucleotide sequence ID" value="NZ_LQZG01000001.1"/>
</dbReference>
<organism evidence="2 3">
    <name type="scientific">Janibacter melonis</name>
    <dbReference type="NCBI Taxonomy" id="262209"/>
    <lineage>
        <taxon>Bacteria</taxon>
        <taxon>Bacillati</taxon>
        <taxon>Actinomycetota</taxon>
        <taxon>Actinomycetes</taxon>
        <taxon>Micrococcales</taxon>
        <taxon>Intrasporangiaceae</taxon>
        <taxon>Janibacter</taxon>
    </lineage>
</organism>
<dbReference type="InterPro" id="IPR052917">
    <property type="entry name" value="Stress-Dev_Protein"/>
</dbReference>
<sequence length="163" mass="17419">MAEQDPHEIVAEIMKDTHIAVLTYVDAQGRLVSTPMGTQDLDDPGRVHFITEADTDKMHAIAANPQVNVAYSSDKGWVSLAGTGARNDDRALLERLWDSSASAWMEGGPEDPNSTLLTVTADTASYWESPGKVAIAVQLLKGKVQGTDADPEPQDGQSGTISL</sequence>
<evidence type="ECO:0000313" key="2">
    <source>
        <dbReference type="EMBL" id="OAB88721.1"/>
    </source>
</evidence>
<dbReference type="InterPro" id="IPR038725">
    <property type="entry name" value="YdaG_split_barrel_FMN-bd"/>
</dbReference>
<keyword evidence="3" id="KW-1185">Reference proteome</keyword>
<dbReference type="Pfam" id="PF16242">
    <property type="entry name" value="Pyrid_ox_like"/>
    <property type="match status" value="1"/>
</dbReference>
<dbReference type="STRING" id="262209.AWH69_02740"/>
<reference evidence="2 3" key="1">
    <citation type="submission" date="2016-01" db="EMBL/GenBank/DDBJ databases">
        <title>Janibacter melonis strain CD11_4 genome sequencing and assembly.</title>
        <authorList>
            <person name="Nair G.R."/>
            <person name="Kaur G."/>
            <person name="Chander A.M."/>
            <person name="Mayilraj S."/>
        </authorList>
    </citation>
    <scope>NUCLEOTIDE SEQUENCE [LARGE SCALE GENOMIC DNA]</scope>
    <source>
        <strain evidence="2 3">CD11-4</strain>
    </source>
</reference>
<dbReference type="InterPro" id="IPR012349">
    <property type="entry name" value="Split_barrel_FMN-bd"/>
</dbReference>